<evidence type="ECO:0000256" key="5">
    <source>
        <dbReference type="ARBA" id="ARBA00022989"/>
    </source>
</evidence>
<evidence type="ECO:0000256" key="6">
    <source>
        <dbReference type="ARBA" id="ARBA00023136"/>
    </source>
</evidence>
<dbReference type="InterPro" id="IPR051907">
    <property type="entry name" value="DoxX-like_oxidoreductase"/>
</dbReference>
<name>A0ABV7CWT7_9BACI</name>
<keyword evidence="5 7" id="KW-1133">Transmembrane helix</keyword>
<accession>A0ABV7CWT7</accession>
<evidence type="ECO:0000256" key="2">
    <source>
        <dbReference type="ARBA" id="ARBA00006679"/>
    </source>
</evidence>
<keyword evidence="6 7" id="KW-0472">Membrane</keyword>
<keyword evidence="9" id="KW-1185">Reference proteome</keyword>
<comment type="caution">
    <text evidence="8">The sequence shown here is derived from an EMBL/GenBank/DDBJ whole genome shotgun (WGS) entry which is preliminary data.</text>
</comment>
<dbReference type="PANTHER" id="PTHR33452:SF1">
    <property type="entry name" value="INNER MEMBRANE PROTEIN YPHA-RELATED"/>
    <property type="match status" value="1"/>
</dbReference>
<evidence type="ECO:0000256" key="4">
    <source>
        <dbReference type="ARBA" id="ARBA00022692"/>
    </source>
</evidence>
<dbReference type="Proteomes" id="UP001595279">
    <property type="component" value="Unassembled WGS sequence"/>
</dbReference>
<evidence type="ECO:0000313" key="9">
    <source>
        <dbReference type="Proteomes" id="UP001595279"/>
    </source>
</evidence>
<feature type="transmembrane region" description="Helical" evidence="7">
    <location>
        <begin position="71"/>
        <end position="90"/>
    </location>
</feature>
<reference evidence="9" key="1">
    <citation type="journal article" date="2019" name="Int. J. Syst. Evol. Microbiol.">
        <title>The Global Catalogue of Microorganisms (GCM) 10K type strain sequencing project: providing services to taxonomists for standard genome sequencing and annotation.</title>
        <authorList>
            <consortium name="The Broad Institute Genomics Platform"/>
            <consortium name="The Broad Institute Genome Sequencing Center for Infectious Disease"/>
            <person name="Wu L."/>
            <person name="Ma J."/>
        </authorList>
    </citation>
    <scope>NUCLEOTIDE SEQUENCE [LARGE SCALE GENOMIC DNA]</scope>
    <source>
        <strain evidence="9">KCTC 13128</strain>
    </source>
</reference>
<sequence length="138" mass="14840">MSNRMEVGNFLLRIMLGAVFLANGLSKFQQGIGNTVGWFESIGIPGFLAYAVAGIELIGGIALILGLGTRIASILMGIIMLGDIFTVKFPDGFLNGYVYDLVLLVIAAHLTLNGSRLYSLGRWLRKGSENEQSLSKTA</sequence>
<evidence type="ECO:0000256" key="3">
    <source>
        <dbReference type="ARBA" id="ARBA00022475"/>
    </source>
</evidence>
<dbReference type="RefSeq" id="WP_390272486.1">
    <property type="nucleotide sequence ID" value="NZ_JBHRSA010000043.1"/>
</dbReference>
<proteinExistence type="inferred from homology"/>
<feature type="transmembrane region" description="Helical" evidence="7">
    <location>
        <begin position="42"/>
        <end position="64"/>
    </location>
</feature>
<gene>
    <name evidence="8" type="ORF">ACFOGI_11305</name>
</gene>
<evidence type="ECO:0000313" key="8">
    <source>
        <dbReference type="EMBL" id="MFC3040835.1"/>
    </source>
</evidence>
<protein>
    <submittedName>
        <fullName evidence="8">DoxX family protein</fullName>
    </submittedName>
</protein>
<keyword evidence="4 7" id="KW-0812">Transmembrane</keyword>
<feature type="transmembrane region" description="Helical" evidence="7">
    <location>
        <begin position="96"/>
        <end position="118"/>
    </location>
</feature>
<dbReference type="InterPro" id="IPR032808">
    <property type="entry name" value="DoxX"/>
</dbReference>
<dbReference type="Pfam" id="PF07681">
    <property type="entry name" value="DoxX"/>
    <property type="match status" value="1"/>
</dbReference>
<comment type="similarity">
    <text evidence="2">Belongs to the DoxX family.</text>
</comment>
<dbReference type="PANTHER" id="PTHR33452">
    <property type="entry name" value="OXIDOREDUCTASE CATD-RELATED"/>
    <property type="match status" value="1"/>
</dbReference>
<dbReference type="EMBL" id="JBHRSA010000043">
    <property type="protein sequence ID" value="MFC3040835.1"/>
    <property type="molecule type" value="Genomic_DNA"/>
</dbReference>
<organism evidence="8 9">
    <name type="scientific">Virgibacillus xinjiangensis</name>
    <dbReference type="NCBI Taxonomy" id="393090"/>
    <lineage>
        <taxon>Bacteria</taxon>
        <taxon>Bacillati</taxon>
        <taxon>Bacillota</taxon>
        <taxon>Bacilli</taxon>
        <taxon>Bacillales</taxon>
        <taxon>Bacillaceae</taxon>
        <taxon>Virgibacillus</taxon>
    </lineage>
</organism>
<comment type="subcellular location">
    <subcellularLocation>
        <location evidence="1">Cell membrane</location>
        <topology evidence="1">Multi-pass membrane protein</topology>
    </subcellularLocation>
</comment>
<evidence type="ECO:0000256" key="7">
    <source>
        <dbReference type="SAM" id="Phobius"/>
    </source>
</evidence>
<keyword evidence="3" id="KW-1003">Cell membrane</keyword>
<evidence type="ECO:0000256" key="1">
    <source>
        <dbReference type="ARBA" id="ARBA00004651"/>
    </source>
</evidence>